<organism evidence="2 3">
    <name type="scientific">Cylindrotheca closterium</name>
    <dbReference type="NCBI Taxonomy" id="2856"/>
    <lineage>
        <taxon>Eukaryota</taxon>
        <taxon>Sar</taxon>
        <taxon>Stramenopiles</taxon>
        <taxon>Ochrophyta</taxon>
        <taxon>Bacillariophyta</taxon>
        <taxon>Bacillariophyceae</taxon>
        <taxon>Bacillariophycidae</taxon>
        <taxon>Bacillariales</taxon>
        <taxon>Bacillariaceae</taxon>
        <taxon>Cylindrotheca</taxon>
    </lineage>
</organism>
<feature type="region of interest" description="Disordered" evidence="1">
    <location>
        <begin position="331"/>
        <end position="353"/>
    </location>
</feature>
<evidence type="ECO:0000313" key="3">
    <source>
        <dbReference type="Proteomes" id="UP001295423"/>
    </source>
</evidence>
<reference evidence="2" key="1">
    <citation type="submission" date="2023-08" db="EMBL/GenBank/DDBJ databases">
        <authorList>
            <person name="Audoor S."/>
            <person name="Bilcke G."/>
        </authorList>
    </citation>
    <scope>NUCLEOTIDE SEQUENCE</scope>
</reference>
<dbReference type="AlphaFoldDB" id="A0AAD2JKK2"/>
<accession>A0AAD2JKK2</accession>
<comment type="caution">
    <text evidence="2">The sequence shown here is derived from an EMBL/GenBank/DDBJ whole genome shotgun (WGS) entry which is preliminary data.</text>
</comment>
<dbReference type="EMBL" id="CAKOGP040001980">
    <property type="protein sequence ID" value="CAJ1958800.1"/>
    <property type="molecule type" value="Genomic_DNA"/>
</dbReference>
<feature type="region of interest" description="Disordered" evidence="1">
    <location>
        <begin position="110"/>
        <end position="159"/>
    </location>
</feature>
<feature type="compositionally biased region" description="Low complexity" evidence="1">
    <location>
        <begin position="110"/>
        <end position="120"/>
    </location>
</feature>
<evidence type="ECO:0000313" key="2">
    <source>
        <dbReference type="EMBL" id="CAJ1958800.1"/>
    </source>
</evidence>
<gene>
    <name evidence="2" type="ORF">CYCCA115_LOCUS17357</name>
</gene>
<feature type="compositionally biased region" description="Low complexity" evidence="1">
    <location>
        <begin position="46"/>
        <end position="57"/>
    </location>
</feature>
<dbReference type="Proteomes" id="UP001295423">
    <property type="component" value="Unassembled WGS sequence"/>
</dbReference>
<sequence length="519" mass="57988">MIESSSVVQDMKKLLAASRKKKDDSLNPNDLAGFIPLHQQSFPMGSKPNHSSSMPSSEENHAKALELAASIVAVAGGGTEASGELVAKTFSNLKQELMLPSQNNRLTTLSLLTSPGNPTPKLVNIQNGKESKKLQPKTTKKRSSNDENKKAKKRKLIKGKSSTLAFSSSNFTTASSHRSGAELLVAGTKEYNKSLTQEQKGNCKILVKADRSRFLAKEHALTESQSNPNTPSSLMYPKESNPHIPVPVRTQDGDFRALSDQKRLLRDIKTLPNAGHSVGIRLDESATLSSRQHEKTKVDFLPACFHARPPVDPLCTLPHCGSLDFEHDGNIGSDGKRVQETNQKQGKQQRPFPLQKKSFPTFHQANPHDTAKNLLHEFLNQYGVFWPFQYWILHQMESSQNAKINPDSRQQQGVLLDRNLPIYMYYHDPYHPFRKFFHPCSSAYLSVMENLADKLARQIHVLEAFRSLAHDVAFAYPSFRDGLHYVLQHADAKAFQPLLGVPEFHLLSSSEAIYYGTRS</sequence>
<protein>
    <submittedName>
        <fullName evidence="2">Uncharacterized protein</fullName>
    </submittedName>
</protein>
<evidence type="ECO:0000256" key="1">
    <source>
        <dbReference type="SAM" id="MobiDB-lite"/>
    </source>
</evidence>
<keyword evidence="3" id="KW-1185">Reference proteome</keyword>
<proteinExistence type="predicted"/>
<feature type="region of interest" description="Disordered" evidence="1">
    <location>
        <begin position="17"/>
        <end position="58"/>
    </location>
</feature>
<name>A0AAD2JKK2_9STRA</name>